<feature type="transmembrane region" description="Helical" evidence="1">
    <location>
        <begin position="353"/>
        <end position="373"/>
    </location>
</feature>
<feature type="transmembrane region" description="Helical" evidence="1">
    <location>
        <begin position="266"/>
        <end position="285"/>
    </location>
</feature>
<evidence type="ECO:0000256" key="1">
    <source>
        <dbReference type="SAM" id="Phobius"/>
    </source>
</evidence>
<evidence type="ECO:0000313" key="3">
    <source>
        <dbReference type="Proteomes" id="UP000005439"/>
    </source>
</evidence>
<gene>
    <name evidence="2" type="ordered locus">Sulac_2638</name>
</gene>
<feature type="transmembrane region" description="Helical" evidence="1">
    <location>
        <begin position="203"/>
        <end position="225"/>
    </location>
</feature>
<accession>G8TX98</accession>
<dbReference type="AlphaFoldDB" id="G8TX98"/>
<dbReference type="EMBL" id="CP003179">
    <property type="protein sequence ID" value="AEW06100.1"/>
    <property type="molecule type" value="Genomic_DNA"/>
</dbReference>
<evidence type="ECO:0000313" key="2">
    <source>
        <dbReference type="EMBL" id="AEW06100.1"/>
    </source>
</evidence>
<feature type="transmembrane region" description="Helical" evidence="1">
    <location>
        <begin position="163"/>
        <end position="182"/>
    </location>
</feature>
<feature type="transmembrane region" description="Helical" evidence="1">
    <location>
        <begin position="72"/>
        <end position="89"/>
    </location>
</feature>
<reference evidence="2 3" key="2">
    <citation type="journal article" date="2012" name="Stand. Genomic Sci.">
        <title>Complete genome sequence of the moderately thermophilic mineral-sulfide-oxidizing firmicute Sulfobacillus acidophilus type strain (NAL(T)).</title>
        <authorList>
            <person name="Anderson I."/>
            <person name="Chertkov O."/>
            <person name="Chen A."/>
            <person name="Saunders E."/>
            <person name="Lapidus A."/>
            <person name="Nolan M."/>
            <person name="Lucas S."/>
            <person name="Hammon N."/>
            <person name="Deshpande S."/>
            <person name="Cheng J.F."/>
            <person name="Han C."/>
            <person name="Tapia R."/>
            <person name="Goodwin L.A."/>
            <person name="Pitluck S."/>
            <person name="Liolios K."/>
            <person name="Pagani I."/>
            <person name="Ivanova N."/>
            <person name="Mikhailova N."/>
            <person name="Pati A."/>
            <person name="Palaniappan K."/>
            <person name="Land M."/>
            <person name="Pan C."/>
            <person name="Rohde M."/>
            <person name="Pukall R."/>
            <person name="Goker M."/>
            <person name="Detter J.C."/>
            <person name="Woyke T."/>
            <person name="Bristow J."/>
            <person name="Eisen J.A."/>
            <person name="Markowitz V."/>
            <person name="Hugenholtz P."/>
            <person name="Kyrpides N.C."/>
            <person name="Klenk H.P."/>
            <person name="Mavromatis K."/>
        </authorList>
    </citation>
    <scope>NUCLEOTIDE SEQUENCE [LARGE SCALE GENOMIC DNA]</scope>
    <source>
        <strain evidence="3">ATCC 700253 / DSM 10332 / NAL</strain>
    </source>
</reference>
<dbReference type="InterPro" id="IPR036259">
    <property type="entry name" value="MFS_trans_sf"/>
</dbReference>
<feature type="transmembrane region" description="Helical" evidence="1">
    <location>
        <begin position="41"/>
        <end position="60"/>
    </location>
</feature>
<feature type="transmembrane region" description="Helical" evidence="1">
    <location>
        <begin position="291"/>
        <end position="310"/>
    </location>
</feature>
<dbReference type="STRING" id="679936.Sulac_2638"/>
<feature type="transmembrane region" description="Helical" evidence="1">
    <location>
        <begin position="237"/>
        <end position="259"/>
    </location>
</feature>
<keyword evidence="3" id="KW-1185">Reference proteome</keyword>
<dbReference type="SUPFAM" id="SSF103473">
    <property type="entry name" value="MFS general substrate transporter"/>
    <property type="match status" value="1"/>
</dbReference>
<protein>
    <recommendedName>
        <fullName evidence="4">MFS transporter</fullName>
    </recommendedName>
</protein>
<feature type="transmembrane region" description="Helical" evidence="1">
    <location>
        <begin position="95"/>
        <end position="117"/>
    </location>
</feature>
<proteinExistence type="predicted"/>
<feature type="transmembrane region" description="Helical" evidence="1">
    <location>
        <begin position="129"/>
        <end position="151"/>
    </location>
</feature>
<feature type="transmembrane region" description="Helical" evidence="1">
    <location>
        <begin position="12"/>
        <end position="35"/>
    </location>
</feature>
<sequence>MNTPYWYTRTFWTLALGLFLNAYVFGVSAVALTWIPDSRPLAIWLLIWSPLWLSVGVVLGGWWPDSAGRRQVLRWGPFGYALGALLLWYSDRVWAALTGSGFLMVTAGIDSNVILTYSRELLPPATRRAAMFFEINFVNLGGLALAAAAFWGGPSGIAGERHLVAFIPALLVGISLILRWGLPESILWKYESVGPNRPGWQAVFSIRFLVAVCFAFANTTGFSLLSYAYGAEFLPRYFRMIFLVSTATAFMVGLWARLWARIPPRLLLAGGYGLATAAAYALYRVVSPTTWRFWLALFFLSAMTSITYLAEDTFKTGGWPSRMRARLTSAVRVTALLGDIGVLLATHRTRPEYFLRVMIIVWAVGWMAALLWWRQAQAPEP</sequence>
<reference evidence="3" key="1">
    <citation type="submission" date="2011-12" db="EMBL/GenBank/DDBJ databases">
        <title>The complete genome of chromosome of Sulfobacillus acidophilus DSM 10332.</title>
        <authorList>
            <person name="Lucas S."/>
            <person name="Han J."/>
            <person name="Lapidus A."/>
            <person name="Bruce D."/>
            <person name="Goodwin L."/>
            <person name="Pitluck S."/>
            <person name="Peters L."/>
            <person name="Kyrpides N."/>
            <person name="Mavromatis K."/>
            <person name="Ivanova N."/>
            <person name="Mikhailova N."/>
            <person name="Chertkov O."/>
            <person name="Saunders E."/>
            <person name="Detter J.C."/>
            <person name="Tapia R."/>
            <person name="Han C."/>
            <person name="Land M."/>
            <person name="Hauser L."/>
            <person name="Markowitz V."/>
            <person name="Cheng J.-F."/>
            <person name="Hugenholtz P."/>
            <person name="Woyke T."/>
            <person name="Wu D."/>
            <person name="Pukall R."/>
            <person name="Gehrich-Schroeter G."/>
            <person name="Schneider S."/>
            <person name="Klenk H.-P."/>
            <person name="Eisen J.A."/>
        </authorList>
    </citation>
    <scope>NUCLEOTIDE SEQUENCE [LARGE SCALE GENOMIC DNA]</scope>
    <source>
        <strain evidence="3">ATCC 700253 / DSM 10332 / NAL</strain>
    </source>
</reference>
<evidence type="ECO:0008006" key="4">
    <source>
        <dbReference type="Google" id="ProtNLM"/>
    </source>
</evidence>
<dbReference type="Gene3D" id="1.20.1250.20">
    <property type="entry name" value="MFS general substrate transporter like domains"/>
    <property type="match status" value="1"/>
</dbReference>
<keyword evidence="1" id="KW-1133">Transmembrane helix</keyword>
<dbReference type="Proteomes" id="UP000005439">
    <property type="component" value="Chromosome"/>
</dbReference>
<dbReference type="KEGG" id="sap:Sulac_2638"/>
<keyword evidence="1" id="KW-0812">Transmembrane</keyword>
<organism evidence="2 3">
    <name type="scientific">Sulfobacillus acidophilus (strain ATCC 700253 / DSM 10332 / NAL)</name>
    <dbReference type="NCBI Taxonomy" id="679936"/>
    <lineage>
        <taxon>Bacteria</taxon>
        <taxon>Bacillati</taxon>
        <taxon>Bacillota</taxon>
        <taxon>Clostridia</taxon>
        <taxon>Eubacteriales</taxon>
        <taxon>Clostridiales Family XVII. Incertae Sedis</taxon>
        <taxon>Sulfobacillus</taxon>
    </lineage>
</organism>
<name>G8TX98_SULAD</name>
<keyword evidence="1" id="KW-0472">Membrane</keyword>
<dbReference type="HOGENOM" id="CLU_055959_0_0_9"/>